<dbReference type="InterPro" id="IPR016024">
    <property type="entry name" value="ARM-type_fold"/>
</dbReference>
<protein>
    <submittedName>
        <fullName evidence="1">Uncharacterized protein</fullName>
    </submittedName>
</protein>
<reference evidence="1 2" key="1">
    <citation type="journal article" date="2017" name="Nat. Commun.">
        <title>Genome assembly with in vitro proximity ligation data and whole-genome triplication in lettuce.</title>
        <authorList>
            <person name="Reyes-Chin-Wo S."/>
            <person name="Wang Z."/>
            <person name="Yang X."/>
            <person name="Kozik A."/>
            <person name="Arikit S."/>
            <person name="Song C."/>
            <person name="Xia L."/>
            <person name="Froenicke L."/>
            <person name="Lavelle D.O."/>
            <person name="Truco M.J."/>
            <person name="Xia R."/>
            <person name="Zhu S."/>
            <person name="Xu C."/>
            <person name="Xu H."/>
            <person name="Xu X."/>
            <person name="Cox K."/>
            <person name="Korf I."/>
            <person name="Meyers B.C."/>
            <person name="Michelmore R.W."/>
        </authorList>
    </citation>
    <scope>NUCLEOTIDE SEQUENCE [LARGE SCALE GENOMIC DNA]</scope>
    <source>
        <strain evidence="2">cv. Salinas</strain>
        <tissue evidence="1">Seedlings</tissue>
    </source>
</reference>
<keyword evidence="2" id="KW-1185">Reference proteome</keyword>
<gene>
    <name evidence="1" type="ORF">LSAT_V11C700372440</name>
</gene>
<dbReference type="Proteomes" id="UP000235145">
    <property type="component" value="Unassembled WGS sequence"/>
</dbReference>
<proteinExistence type="predicted"/>
<sequence length="148" mass="16560">MCKNGGEYESEKDHEVRDNAAGAVAKIIMDHQNSVPLYRVLPILLKATPLKKDYEESIPVYNCIYNLVLSSNQLILKLVPNLVMVFAEAAMSPLETCEVKIQIRGALSRLLSLFGREMHPILRNLLPTYVRALAAILPKKFLVITLLG</sequence>
<name>A0A9R1V141_LACSA</name>
<accession>A0A9R1V141</accession>
<dbReference type="InterPro" id="IPR011989">
    <property type="entry name" value="ARM-like"/>
</dbReference>
<dbReference type="EMBL" id="NBSK02000007">
    <property type="protein sequence ID" value="KAJ0197810.1"/>
    <property type="molecule type" value="Genomic_DNA"/>
</dbReference>
<dbReference type="Gene3D" id="1.25.10.10">
    <property type="entry name" value="Leucine-rich Repeat Variant"/>
    <property type="match status" value="1"/>
</dbReference>
<dbReference type="SUPFAM" id="SSF48371">
    <property type="entry name" value="ARM repeat"/>
    <property type="match status" value="1"/>
</dbReference>
<evidence type="ECO:0000313" key="1">
    <source>
        <dbReference type="EMBL" id="KAJ0197810.1"/>
    </source>
</evidence>
<dbReference type="AlphaFoldDB" id="A0A9R1V141"/>
<comment type="caution">
    <text evidence="1">The sequence shown here is derived from an EMBL/GenBank/DDBJ whole genome shotgun (WGS) entry which is preliminary data.</text>
</comment>
<organism evidence="1 2">
    <name type="scientific">Lactuca sativa</name>
    <name type="common">Garden lettuce</name>
    <dbReference type="NCBI Taxonomy" id="4236"/>
    <lineage>
        <taxon>Eukaryota</taxon>
        <taxon>Viridiplantae</taxon>
        <taxon>Streptophyta</taxon>
        <taxon>Embryophyta</taxon>
        <taxon>Tracheophyta</taxon>
        <taxon>Spermatophyta</taxon>
        <taxon>Magnoliopsida</taxon>
        <taxon>eudicotyledons</taxon>
        <taxon>Gunneridae</taxon>
        <taxon>Pentapetalae</taxon>
        <taxon>asterids</taxon>
        <taxon>campanulids</taxon>
        <taxon>Asterales</taxon>
        <taxon>Asteraceae</taxon>
        <taxon>Cichorioideae</taxon>
        <taxon>Cichorieae</taxon>
        <taxon>Lactucinae</taxon>
        <taxon>Lactuca</taxon>
    </lineage>
</organism>
<evidence type="ECO:0000313" key="2">
    <source>
        <dbReference type="Proteomes" id="UP000235145"/>
    </source>
</evidence>